<dbReference type="EMBL" id="CM017322">
    <property type="protein sequence ID" value="KAE8009597.1"/>
    <property type="molecule type" value="Genomic_DNA"/>
</dbReference>
<sequence length="95" mass="10314">MSELTSSLRKESNTLSNFRGFFLSSTILQETPGGSCFEALVMGKLVCSELDGGGPDFMGLLLALVIALVLMMTCTPRPRRFVVAPPPPVAFYRID</sequence>
<dbReference type="Proteomes" id="UP000327013">
    <property type="component" value="Chromosome 2"/>
</dbReference>
<reference evidence="2 3" key="1">
    <citation type="submission" date="2019-06" db="EMBL/GenBank/DDBJ databases">
        <title>A chromosomal-level reference genome of Carpinus fangiana (Coryloideae, Betulaceae).</title>
        <authorList>
            <person name="Yang X."/>
            <person name="Wang Z."/>
            <person name="Zhang L."/>
            <person name="Hao G."/>
            <person name="Liu J."/>
            <person name="Yang Y."/>
        </authorList>
    </citation>
    <scope>NUCLEOTIDE SEQUENCE [LARGE SCALE GENOMIC DNA]</scope>
    <source>
        <strain evidence="2">Cfa_2016G</strain>
        <tissue evidence="2">Leaf</tissue>
    </source>
</reference>
<protein>
    <submittedName>
        <fullName evidence="2">Uncharacterized protein</fullName>
    </submittedName>
</protein>
<feature type="transmembrane region" description="Helical" evidence="1">
    <location>
        <begin position="57"/>
        <end position="74"/>
    </location>
</feature>
<evidence type="ECO:0000313" key="3">
    <source>
        <dbReference type="Proteomes" id="UP000327013"/>
    </source>
</evidence>
<name>A0A5N6QR09_9ROSI</name>
<keyword evidence="1" id="KW-0472">Membrane</keyword>
<evidence type="ECO:0000313" key="2">
    <source>
        <dbReference type="EMBL" id="KAE8009597.1"/>
    </source>
</evidence>
<dbReference type="AlphaFoldDB" id="A0A5N6QR09"/>
<keyword evidence="3" id="KW-1185">Reference proteome</keyword>
<gene>
    <name evidence="2" type="ORF">FH972_006025</name>
</gene>
<accession>A0A5N6QR09</accession>
<keyword evidence="1" id="KW-0812">Transmembrane</keyword>
<organism evidence="2 3">
    <name type="scientific">Carpinus fangiana</name>
    <dbReference type="NCBI Taxonomy" id="176857"/>
    <lineage>
        <taxon>Eukaryota</taxon>
        <taxon>Viridiplantae</taxon>
        <taxon>Streptophyta</taxon>
        <taxon>Embryophyta</taxon>
        <taxon>Tracheophyta</taxon>
        <taxon>Spermatophyta</taxon>
        <taxon>Magnoliopsida</taxon>
        <taxon>eudicotyledons</taxon>
        <taxon>Gunneridae</taxon>
        <taxon>Pentapetalae</taxon>
        <taxon>rosids</taxon>
        <taxon>fabids</taxon>
        <taxon>Fagales</taxon>
        <taxon>Betulaceae</taxon>
        <taxon>Carpinus</taxon>
    </lineage>
</organism>
<evidence type="ECO:0000256" key="1">
    <source>
        <dbReference type="SAM" id="Phobius"/>
    </source>
</evidence>
<proteinExistence type="predicted"/>
<keyword evidence="1" id="KW-1133">Transmembrane helix</keyword>